<evidence type="ECO:0000313" key="3">
    <source>
        <dbReference type="Proteomes" id="UP000272942"/>
    </source>
</evidence>
<keyword evidence="3" id="KW-1185">Reference proteome</keyword>
<dbReference type="PANTHER" id="PTHR12111">
    <property type="entry name" value="SPLICING FACTOR YJU2"/>
    <property type="match status" value="1"/>
</dbReference>
<dbReference type="GO" id="GO:0071014">
    <property type="term" value="C:post-mRNA release spliceosomal complex"/>
    <property type="evidence" value="ECO:0007669"/>
    <property type="project" value="TreeGrafter"/>
</dbReference>
<evidence type="ECO:0000256" key="1">
    <source>
        <dbReference type="ARBA" id="ARBA00005595"/>
    </source>
</evidence>
<dbReference type="EMBL" id="UZAN01047913">
    <property type="protein sequence ID" value="VDP85923.1"/>
    <property type="molecule type" value="Genomic_DNA"/>
</dbReference>
<dbReference type="WBParaSite" id="ECPE_0000978901-mRNA-1">
    <property type="protein sequence ID" value="ECPE_0000978901-mRNA-1"/>
    <property type="gene ID" value="ECPE_0000978901"/>
</dbReference>
<reference evidence="4" key="1">
    <citation type="submission" date="2016-06" db="UniProtKB">
        <authorList>
            <consortium name="WormBaseParasite"/>
        </authorList>
    </citation>
    <scope>IDENTIFICATION</scope>
</reference>
<proteinExistence type="inferred from homology"/>
<dbReference type="PANTHER" id="PTHR12111:SF2">
    <property type="entry name" value="SPLICING FACTOR YJU2B-RELATED"/>
    <property type="match status" value="1"/>
</dbReference>
<dbReference type="Proteomes" id="UP000272942">
    <property type="component" value="Unassembled WGS sequence"/>
</dbReference>
<dbReference type="GO" id="GO:0005684">
    <property type="term" value="C:U2-type spliceosomal complex"/>
    <property type="evidence" value="ECO:0007669"/>
    <property type="project" value="TreeGrafter"/>
</dbReference>
<dbReference type="OrthoDB" id="360327at2759"/>
<reference evidence="2 3" key="2">
    <citation type="submission" date="2018-11" db="EMBL/GenBank/DDBJ databases">
        <authorList>
            <consortium name="Pathogen Informatics"/>
        </authorList>
    </citation>
    <scope>NUCLEOTIDE SEQUENCE [LARGE SCALE GENOMIC DNA]</scope>
    <source>
        <strain evidence="2 3">Egypt</strain>
    </source>
</reference>
<dbReference type="Pfam" id="PF04502">
    <property type="entry name" value="Saf4_Yju2"/>
    <property type="match status" value="1"/>
</dbReference>
<dbReference type="AlphaFoldDB" id="A0A183AS23"/>
<dbReference type="GO" id="GO:0000398">
    <property type="term" value="P:mRNA splicing, via spliceosome"/>
    <property type="evidence" value="ECO:0007669"/>
    <property type="project" value="InterPro"/>
</dbReference>
<dbReference type="InterPro" id="IPR007590">
    <property type="entry name" value="Saf4/Yju2"/>
</dbReference>
<organism evidence="4">
    <name type="scientific">Echinostoma caproni</name>
    <dbReference type="NCBI Taxonomy" id="27848"/>
    <lineage>
        <taxon>Eukaryota</taxon>
        <taxon>Metazoa</taxon>
        <taxon>Spiralia</taxon>
        <taxon>Lophotrochozoa</taxon>
        <taxon>Platyhelminthes</taxon>
        <taxon>Trematoda</taxon>
        <taxon>Digenea</taxon>
        <taxon>Plagiorchiida</taxon>
        <taxon>Echinostomata</taxon>
        <taxon>Echinostomatoidea</taxon>
        <taxon>Echinostomatidae</taxon>
        <taxon>Echinostoma</taxon>
    </lineage>
</organism>
<evidence type="ECO:0000313" key="2">
    <source>
        <dbReference type="EMBL" id="VDP85923.1"/>
    </source>
</evidence>
<sequence>GERKGTNKYYPPDFNPKIHKNLNAYHGTHALRERGRKADQGILTIRFEMPFNCFCLTCKNPIGMGVRYNAEKTKVGMYHSTPIYKFTMPCHLCAGTIVIQTDPQKFDYVILEGARRKNQKWDPEENEQVVIAVVDRIGVQQIRLGKLALDAMYHLEHDEKDKTKASSVAPAIHQLEVDRQTLKDDFLLNQLARKRFRVSQFRPPLFLTVVV</sequence>
<name>A0A183AS23_9TREM</name>
<comment type="similarity">
    <text evidence="1">Belongs to the CWC16 family.</text>
</comment>
<gene>
    <name evidence="2" type="ORF">ECPE_LOCUS9759</name>
</gene>
<protein>
    <submittedName>
        <fullName evidence="4">DUF572-domain-containing protein</fullName>
    </submittedName>
</protein>
<evidence type="ECO:0000313" key="4">
    <source>
        <dbReference type="WBParaSite" id="ECPE_0000978901-mRNA-1"/>
    </source>
</evidence>
<accession>A0A183AS23</accession>